<dbReference type="PANTHER" id="PTHR12526">
    <property type="entry name" value="GLYCOSYLTRANSFERASE"/>
    <property type="match status" value="1"/>
</dbReference>
<dbReference type="Proteomes" id="UP001589854">
    <property type="component" value="Unassembled WGS sequence"/>
</dbReference>
<accession>A0ABV6G8V4</accession>
<proteinExistence type="predicted"/>
<dbReference type="RefSeq" id="WP_378929377.1">
    <property type="nucleotide sequence ID" value="NZ_JBHLVO010000001.1"/>
</dbReference>
<gene>
    <name evidence="2" type="ORF">ACFFIX_00565</name>
</gene>
<dbReference type="SUPFAM" id="SSF53756">
    <property type="entry name" value="UDP-Glycosyltransferase/glycogen phosphorylase"/>
    <property type="match status" value="1"/>
</dbReference>
<sequence>MKKTILISVFDMEIGGIERSLINMLKIFDYNTYNVDLFICEHKGDLMRQIPEQVNIIPQINKYSVFRKPIKRCVKEGHYTTSIIRIISKYLADIKSKLRKLEEGSGYIQMQLVQKFSSYFLPRITPKEYDLAISYAWPHDILANKVIAKKKVAWIHTDYSKLEIDNELDLKMWKKFDHIASISDECTNSFLSKYPSLKEKIILIENITSPYYIKEMAQEKIAFPNNDDDHFNILSVGRLSYVKGFDNAVMALRTLHNKGFTHIKWYVIGYGGYELELKKLISSNNLNDSFILLGKKTNPYPYMKAADLYVQPSRYEGKAVTVGEAQILSKPVMITNYATSKSQVKDGIDGCITELSVEGIADGIEKLYKNSELREFLITNCENKDFNNQFELEKLYQIIN</sequence>
<reference evidence="2 3" key="1">
    <citation type="submission" date="2024-09" db="EMBL/GenBank/DDBJ databases">
        <authorList>
            <person name="Sun Q."/>
            <person name="Mori K."/>
        </authorList>
    </citation>
    <scope>NUCLEOTIDE SEQUENCE [LARGE SCALE GENOMIC DNA]</scope>
    <source>
        <strain evidence="2 3">CCM 7228</strain>
    </source>
</reference>
<dbReference type="EC" id="2.4.-.-" evidence="2"/>
<evidence type="ECO:0000259" key="1">
    <source>
        <dbReference type="Pfam" id="PF00534"/>
    </source>
</evidence>
<evidence type="ECO:0000313" key="2">
    <source>
        <dbReference type="EMBL" id="MFC0269950.1"/>
    </source>
</evidence>
<dbReference type="Pfam" id="PF00534">
    <property type="entry name" value="Glycos_transf_1"/>
    <property type="match status" value="1"/>
</dbReference>
<dbReference type="EMBL" id="JBHLVO010000001">
    <property type="protein sequence ID" value="MFC0269950.1"/>
    <property type="molecule type" value="Genomic_DNA"/>
</dbReference>
<name>A0ABV6G8V4_9BACI</name>
<dbReference type="InterPro" id="IPR001296">
    <property type="entry name" value="Glyco_trans_1"/>
</dbReference>
<dbReference type="PANTHER" id="PTHR12526:SF630">
    <property type="entry name" value="GLYCOSYLTRANSFERASE"/>
    <property type="match status" value="1"/>
</dbReference>
<dbReference type="GO" id="GO:0016757">
    <property type="term" value="F:glycosyltransferase activity"/>
    <property type="evidence" value="ECO:0007669"/>
    <property type="project" value="UniProtKB-KW"/>
</dbReference>
<protein>
    <submittedName>
        <fullName evidence="2">Glycosyltransferase</fullName>
        <ecNumber evidence="2">2.4.-.-</ecNumber>
    </submittedName>
</protein>
<keyword evidence="2" id="KW-0808">Transferase</keyword>
<evidence type="ECO:0000313" key="3">
    <source>
        <dbReference type="Proteomes" id="UP001589854"/>
    </source>
</evidence>
<comment type="caution">
    <text evidence="2">The sequence shown here is derived from an EMBL/GenBank/DDBJ whole genome shotgun (WGS) entry which is preliminary data.</text>
</comment>
<organism evidence="2 3">
    <name type="scientific">Metabacillus herbersteinensis</name>
    <dbReference type="NCBI Taxonomy" id="283816"/>
    <lineage>
        <taxon>Bacteria</taxon>
        <taxon>Bacillati</taxon>
        <taxon>Bacillota</taxon>
        <taxon>Bacilli</taxon>
        <taxon>Bacillales</taxon>
        <taxon>Bacillaceae</taxon>
        <taxon>Metabacillus</taxon>
    </lineage>
</organism>
<keyword evidence="2" id="KW-0328">Glycosyltransferase</keyword>
<feature type="domain" description="Glycosyl transferase family 1" evidence="1">
    <location>
        <begin position="219"/>
        <end position="381"/>
    </location>
</feature>
<keyword evidence="3" id="KW-1185">Reference proteome</keyword>
<dbReference type="CDD" id="cd03811">
    <property type="entry name" value="GT4_GT28_WabH-like"/>
    <property type="match status" value="1"/>
</dbReference>
<dbReference type="Gene3D" id="3.40.50.2000">
    <property type="entry name" value="Glycogen Phosphorylase B"/>
    <property type="match status" value="2"/>
</dbReference>